<feature type="compositionally biased region" description="Low complexity" evidence="11">
    <location>
        <begin position="18"/>
        <end position="79"/>
    </location>
</feature>
<keyword evidence="4" id="KW-0963">Cytoplasm</keyword>
<dbReference type="InterPro" id="IPR051031">
    <property type="entry name" value="RING-box_E3_Ubiquitin_Ligase"/>
</dbReference>
<evidence type="ECO:0000256" key="4">
    <source>
        <dbReference type="ARBA" id="ARBA00022490"/>
    </source>
</evidence>
<accession>A0ABR2KNR8</accession>
<evidence type="ECO:0000256" key="2">
    <source>
        <dbReference type="ARBA" id="ARBA00004496"/>
    </source>
</evidence>
<organism evidence="13 14">
    <name type="scientific">Tritrichomonas musculus</name>
    <dbReference type="NCBI Taxonomy" id="1915356"/>
    <lineage>
        <taxon>Eukaryota</taxon>
        <taxon>Metamonada</taxon>
        <taxon>Parabasalia</taxon>
        <taxon>Tritrichomonadida</taxon>
        <taxon>Tritrichomonadidae</taxon>
        <taxon>Tritrichomonas</taxon>
    </lineage>
</organism>
<dbReference type="PANTHER" id="PTHR11210">
    <property type="entry name" value="RING BOX"/>
    <property type="match status" value="1"/>
</dbReference>
<evidence type="ECO:0000256" key="6">
    <source>
        <dbReference type="ARBA" id="ARBA00022771"/>
    </source>
</evidence>
<keyword evidence="7" id="KW-0833">Ubl conjugation pathway</keyword>
<evidence type="ECO:0000259" key="12">
    <source>
        <dbReference type="PROSITE" id="PS50089"/>
    </source>
</evidence>
<protein>
    <submittedName>
        <fullName evidence="13">RING-box protein 2</fullName>
    </submittedName>
</protein>
<dbReference type="InterPro" id="IPR024766">
    <property type="entry name" value="Znf_RING_H2"/>
</dbReference>
<evidence type="ECO:0000256" key="7">
    <source>
        <dbReference type="ARBA" id="ARBA00022786"/>
    </source>
</evidence>
<dbReference type="Gene3D" id="3.30.40.10">
    <property type="entry name" value="Zinc/RING finger domain, C3HC4 (zinc finger)"/>
    <property type="match status" value="1"/>
</dbReference>
<dbReference type="Proteomes" id="UP001470230">
    <property type="component" value="Unassembled WGS sequence"/>
</dbReference>
<evidence type="ECO:0000256" key="9">
    <source>
        <dbReference type="ARBA" id="ARBA00023242"/>
    </source>
</evidence>
<dbReference type="Pfam" id="PF12678">
    <property type="entry name" value="zf-rbx1"/>
    <property type="match status" value="1"/>
</dbReference>
<evidence type="ECO:0000313" key="14">
    <source>
        <dbReference type="Proteomes" id="UP001470230"/>
    </source>
</evidence>
<comment type="pathway">
    <text evidence="3">Protein modification; protein ubiquitination.</text>
</comment>
<keyword evidence="5" id="KW-0479">Metal-binding</keyword>
<dbReference type="EMBL" id="JAPFFF010000004">
    <property type="protein sequence ID" value="KAK8892471.1"/>
    <property type="molecule type" value="Genomic_DNA"/>
</dbReference>
<evidence type="ECO:0000256" key="3">
    <source>
        <dbReference type="ARBA" id="ARBA00004906"/>
    </source>
</evidence>
<evidence type="ECO:0000256" key="8">
    <source>
        <dbReference type="ARBA" id="ARBA00022833"/>
    </source>
</evidence>
<reference evidence="13 14" key="1">
    <citation type="submission" date="2024-04" db="EMBL/GenBank/DDBJ databases">
        <title>Tritrichomonas musculus Genome.</title>
        <authorList>
            <person name="Alves-Ferreira E."/>
            <person name="Grigg M."/>
            <person name="Lorenzi H."/>
            <person name="Galac M."/>
        </authorList>
    </citation>
    <scope>NUCLEOTIDE SEQUENCE [LARGE SCALE GENOMIC DNA]</scope>
    <source>
        <strain evidence="13 14">EAF2021</strain>
    </source>
</reference>
<sequence length="185" mass="19232">MSEEQKEQTPEATAVRKTAGARPTRGGAAGARPTRGGAAGARPTRGGAAGARPTRGGAAGARPTRGGAAGARTAAGAATSEEKKEGEAATEAPKGPAMKPQLVLKKFCPVYIVRSNGEEDTCTMCRNQLDQVCTKCQTDKITDPNLCPVIQGKCGHKFHKHCLEGWLKKSPYCPGASCGLRWENA</sequence>
<keyword evidence="9" id="KW-0539">Nucleus</keyword>
<dbReference type="InterPro" id="IPR013083">
    <property type="entry name" value="Znf_RING/FYVE/PHD"/>
</dbReference>
<evidence type="ECO:0000256" key="1">
    <source>
        <dbReference type="ARBA" id="ARBA00004123"/>
    </source>
</evidence>
<comment type="caution">
    <text evidence="13">The sequence shown here is derived from an EMBL/GenBank/DDBJ whole genome shotgun (WGS) entry which is preliminary data.</text>
</comment>
<feature type="region of interest" description="Disordered" evidence="11">
    <location>
        <begin position="1"/>
        <end position="96"/>
    </location>
</feature>
<gene>
    <name evidence="13" type="ORF">M9Y10_029700</name>
</gene>
<keyword evidence="14" id="KW-1185">Reference proteome</keyword>
<evidence type="ECO:0000256" key="10">
    <source>
        <dbReference type="PROSITE-ProRule" id="PRU00175"/>
    </source>
</evidence>
<keyword evidence="8" id="KW-0862">Zinc</keyword>
<feature type="domain" description="RING-type" evidence="12">
    <location>
        <begin position="133"/>
        <end position="174"/>
    </location>
</feature>
<evidence type="ECO:0000256" key="11">
    <source>
        <dbReference type="SAM" id="MobiDB-lite"/>
    </source>
</evidence>
<evidence type="ECO:0000256" key="5">
    <source>
        <dbReference type="ARBA" id="ARBA00022723"/>
    </source>
</evidence>
<dbReference type="InterPro" id="IPR001841">
    <property type="entry name" value="Znf_RING"/>
</dbReference>
<dbReference type="PROSITE" id="PS50089">
    <property type="entry name" value="ZF_RING_2"/>
    <property type="match status" value="1"/>
</dbReference>
<name>A0ABR2KNR8_9EUKA</name>
<proteinExistence type="predicted"/>
<keyword evidence="6 10" id="KW-0863">Zinc-finger</keyword>
<comment type="subcellular location">
    <subcellularLocation>
        <location evidence="2">Cytoplasm</location>
    </subcellularLocation>
    <subcellularLocation>
        <location evidence="1">Nucleus</location>
    </subcellularLocation>
</comment>
<evidence type="ECO:0000313" key="13">
    <source>
        <dbReference type="EMBL" id="KAK8892471.1"/>
    </source>
</evidence>
<dbReference type="SUPFAM" id="SSF57850">
    <property type="entry name" value="RING/U-box"/>
    <property type="match status" value="1"/>
</dbReference>